<dbReference type="CDD" id="cd01300">
    <property type="entry name" value="YtcJ_like"/>
    <property type="match status" value="1"/>
</dbReference>
<keyword evidence="3" id="KW-1185">Reference proteome</keyword>
<dbReference type="EMBL" id="QWVS01000048">
    <property type="protein sequence ID" value="RID82432.1"/>
    <property type="molecule type" value="Genomic_DNA"/>
</dbReference>
<dbReference type="InterPro" id="IPR013108">
    <property type="entry name" value="Amidohydro_3"/>
</dbReference>
<evidence type="ECO:0000313" key="3">
    <source>
        <dbReference type="Proteomes" id="UP000266016"/>
    </source>
</evidence>
<dbReference type="PANTHER" id="PTHR22642">
    <property type="entry name" value="IMIDAZOLONEPROPIONASE"/>
    <property type="match status" value="1"/>
</dbReference>
<feature type="domain" description="Amidohydrolase 3" evidence="1">
    <location>
        <begin position="53"/>
        <end position="532"/>
    </location>
</feature>
<protein>
    <submittedName>
        <fullName evidence="2">Amidohydrolase</fullName>
    </submittedName>
</protein>
<dbReference type="Gene3D" id="3.10.310.70">
    <property type="match status" value="1"/>
</dbReference>
<dbReference type="InterPro" id="IPR032466">
    <property type="entry name" value="Metal_Hydrolase"/>
</dbReference>
<dbReference type="Pfam" id="PF07969">
    <property type="entry name" value="Amidohydro_3"/>
    <property type="match status" value="1"/>
</dbReference>
<name>A0A398AXR2_9BACI</name>
<dbReference type="Proteomes" id="UP000266016">
    <property type="component" value="Unassembled WGS sequence"/>
</dbReference>
<dbReference type="Gene3D" id="2.30.40.10">
    <property type="entry name" value="Urease, subunit C, domain 1"/>
    <property type="match status" value="1"/>
</dbReference>
<proteinExistence type="predicted"/>
<evidence type="ECO:0000313" key="2">
    <source>
        <dbReference type="EMBL" id="RID82432.1"/>
    </source>
</evidence>
<dbReference type="InterPro" id="IPR011059">
    <property type="entry name" value="Metal-dep_hydrolase_composite"/>
</dbReference>
<dbReference type="AlphaFoldDB" id="A0A398AXR2"/>
<dbReference type="SUPFAM" id="SSF51338">
    <property type="entry name" value="Composite domain of metallo-dependent hydrolases"/>
    <property type="match status" value="1"/>
</dbReference>
<gene>
    <name evidence="2" type="ORF">D1953_18215</name>
</gene>
<keyword evidence="2" id="KW-0378">Hydrolase</keyword>
<evidence type="ECO:0000259" key="1">
    <source>
        <dbReference type="Pfam" id="PF07969"/>
    </source>
</evidence>
<dbReference type="Gene3D" id="3.20.20.140">
    <property type="entry name" value="Metal-dependent hydrolases"/>
    <property type="match status" value="1"/>
</dbReference>
<sequence length="547" mass="61134">MIMTNADIIIKSNSVFTGLSEQPESLAIAIKGNRILEVGKKEDILVFQGDKTEVIDVGDQLVMAGFHDAHLHIMLGSLFSHYCVSLTDVQSADEAVAKVKVYSEEQNNQEWIIGTGWDHTAWGDKEFPTCYLLDAVLPDRPAVLLHAEGHYGWVNSKALEMAGITRNTENPAYGIIYKDDNGEPTGILIETAISLVTDFAYDFPKETFSRMVAQFLDKAAQLGITSVNDLYASRAHEKLEAYAIYKEFDEAGLLTTRFHVYPPLNGDIETAKKLREQYNSGKLKLAGLKQFIDGVVTGHTAFMLDPYTDKPDSVGEVAYSVEELEKWVLEADKEGFQIRFHSIGDGAVRLGLDLYEKAQSVNGKRDARHALEHIEVIAPEDIPRFAQLGVMPSIQPYHIALMPRESHTTRVSAEKYPYIYPNAKLVRSGAVVSYSSDYPIVPLEPMLEIYHAATRKDSTLIDTWNEQERVTLAEALKAYTLGSAYSVFREHELGTIESGKLADIIVLDRNLFTVSKEEILQTKVELTIMDGKKIWNRSVTDVANLHV</sequence>
<organism evidence="2 3">
    <name type="scientific">Peribacillus asahii</name>
    <dbReference type="NCBI Taxonomy" id="228899"/>
    <lineage>
        <taxon>Bacteria</taxon>
        <taxon>Bacillati</taxon>
        <taxon>Bacillota</taxon>
        <taxon>Bacilli</taxon>
        <taxon>Bacillales</taxon>
        <taxon>Bacillaceae</taxon>
        <taxon>Peribacillus</taxon>
    </lineage>
</organism>
<dbReference type="InterPro" id="IPR033932">
    <property type="entry name" value="YtcJ-like"/>
</dbReference>
<accession>A0A398AXR2</accession>
<dbReference type="PANTHER" id="PTHR22642:SF2">
    <property type="entry name" value="PROTEIN LONG AFTER FAR-RED 3"/>
    <property type="match status" value="1"/>
</dbReference>
<dbReference type="GO" id="GO:0016810">
    <property type="term" value="F:hydrolase activity, acting on carbon-nitrogen (but not peptide) bonds"/>
    <property type="evidence" value="ECO:0007669"/>
    <property type="project" value="InterPro"/>
</dbReference>
<reference evidence="2 3" key="1">
    <citation type="submission" date="2018-08" db="EMBL/GenBank/DDBJ databases">
        <title>Bacillus jemisoniae sp. nov., Bacillus chryseoplanitiae sp. nov., Bacillus resnikiae sp. nov., and Bacillus frankliniae sp. nov., isolated from Viking spacecraft and associated surfaces.</title>
        <authorList>
            <person name="Seuylemezian A."/>
            <person name="Vaishampayan P."/>
        </authorList>
    </citation>
    <scope>NUCLEOTIDE SEQUENCE [LARGE SCALE GENOMIC DNA]</scope>
    <source>
        <strain evidence="2 3">MA001</strain>
    </source>
</reference>
<dbReference type="SUPFAM" id="SSF51556">
    <property type="entry name" value="Metallo-dependent hydrolases"/>
    <property type="match status" value="1"/>
</dbReference>
<comment type="caution">
    <text evidence="2">The sequence shown here is derived from an EMBL/GenBank/DDBJ whole genome shotgun (WGS) entry which is preliminary data.</text>
</comment>